<evidence type="ECO:0000313" key="8">
    <source>
        <dbReference type="EMBL" id="EJP74052.1"/>
    </source>
</evidence>
<feature type="disulfide bond" description="Redox-active" evidence="6">
    <location>
        <begin position="55"/>
        <end position="58"/>
    </location>
</feature>
<keyword evidence="3 5" id="KW-1015">Disulfide bond</keyword>
<dbReference type="CDD" id="cd03019">
    <property type="entry name" value="DsbA_DsbA"/>
    <property type="match status" value="1"/>
</dbReference>
<sequence length="206" mass="23700">MNICNKAFYFFCIAIFTISISAEYKLGRDYKLIDNPLPVKKDGIVEVTESFWYGCYACYSFEPAINSWAAKQDSNVKFRKMPVSWAPIHKLHAKLYYIIESLKLDPSTHSAVFVTMHKEGNMLQRENNVKDFLSKFDVAPEITEKYLKSFTINQKINRDAKQAKQMMLTATPMIVVDGTYVIQNKGSYADMLKVIDHVVELQKPNS</sequence>
<dbReference type="PANTHER" id="PTHR35891">
    <property type="entry name" value="THIOL:DISULFIDE INTERCHANGE PROTEIN DSBA"/>
    <property type="match status" value="1"/>
</dbReference>
<dbReference type="Proteomes" id="UP000010116">
    <property type="component" value="Unassembled WGS sequence"/>
</dbReference>
<reference evidence="8 9" key="1">
    <citation type="journal article" date="2012" name="ISME J.">
        <title>Genomic insights to SAR86, an abundant and uncultivated marine bacterial lineage.</title>
        <authorList>
            <person name="Dupont C.L."/>
            <person name="Rusch D.B."/>
            <person name="Yooseph S."/>
            <person name="Lombardo M.J."/>
            <person name="Richter R.A."/>
            <person name="Valas R."/>
            <person name="Novotny M."/>
            <person name="Yee-Greenbaum J."/>
            <person name="Selengut J.D."/>
            <person name="Haft D.H."/>
            <person name="Halpern A.L."/>
            <person name="Lasken R.S."/>
            <person name="Nealson K."/>
            <person name="Friedman R."/>
            <person name="Venter J.C."/>
        </authorList>
    </citation>
    <scope>NUCLEOTIDE SEQUENCE [LARGE SCALE GENOMIC DNA]</scope>
</reference>
<evidence type="ECO:0000256" key="1">
    <source>
        <dbReference type="ARBA" id="ARBA00005791"/>
    </source>
</evidence>
<evidence type="ECO:0000256" key="4">
    <source>
        <dbReference type="ARBA" id="ARBA00023284"/>
    </source>
</evidence>
<dbReference type="InterPro" id="IPR023205">
    <property type="entry name" value="DsbA/DsbL"/>
</dbReference>
<proteinExistence type="inferred from homology"/>
<dbReference type="GO" id="GO:0016491">
    <property type="term" value="F:oxidoreductase activity"/>
    <property type="evidence" value="ECO:0007669"/>
    <property type="project" value="InterPro"/>
</dbReference>
<comment type="similarity">
    <text evidence="1">Belongs to the thioredoxin family. DsbA subfamily.</text>
</comment>
<evidence type="ECO:0000313" key="9">
    <source>
        <dbReference type="Proteomes" id="UP000010116"/>
    </source>
</evidence>
<dbReference type="AlphaFoldDB" id="J4V6M3"/>
<dbReference type="PANTHER" id="PTHR35891:SF2">
    <property type="entry name" value="THIOL:DISULFIDE INTERCHANGE PROTEIN DSBA"/>
    <property type="match status" value="1"/>
</dbReference>
<dbReference type="GO" id="GO:0042597">
    <property type="term" value="C:periplasmic space"/>
    <property type="evidence" value="ECO:0007669"/>
    <property type="project" value="UniProtKB-SubCell"/>
</dbReference>
<dbReference type="Gene3D" id="3.40.30.10">
    <property type="entry name" value="Glutaredoxin"/>
    <property type="match status" value="1"/>
</dbReference>
<dbReference type="Pfam" id="PF01323">
    <property type="entry name" value="DSBA"/>
    <property type="match status" value="1"/>
</dbReference>
<evidence type="ECO:0000256" key="2">
    <source>
        <dbReference type="ARBA" id="ARBA00022729"/>
    </source>
</evidence>
<dbReference type="InterPro" id="IPR036249">
    <property type="entry name" value="Thioredoxin-like_sf"/>
</dbReference>
<dbReference type="InterPro" id="IPR001853">
    <property type="entry name" value="DSBA-like_thioredoxin_dom"/>
</dbReference>
<evidence type="ECO:0000259" key="7">
    <source>
        <dbReference type="Pfam" id="PF01323"/>
    </source>
</evidence>
<evidence type="ECO:0000256" key="6">
    <source>
        <dbReference type="PIRSR" id="PIRSR001488-1"/>
    </source>
</evidence>
<protein>
    <recommendedName>
        <fullName evidence="5">Thiol:disulfide interchange protein</fullName>
    </recommendedName>
</protein>
<evidence type="ECO:0000256" key="3">
    <source>
        <dbReference type="ARBA" id="ARBA00023157"/>
    </source>
</evidence>
<name>J4V6M3_9GAMM</name>
<dbReference type="InterPro" id="IPR050824">
    <property type="entry name" value="Thiol_disulfide_DsbA"/>
</dbReference>
<keyword evidence="2" id="KW-0732">Signal</keyword>
<organism evidence="8 9">
    <name type="scientific">SAR86 cluster bacterium SAR86B</name>
    <dbReference type="NCBI Taxonomy" id="1123867"/>
    <lineage>
        <taxon>Bacteria</taxon>
        <taxon>Pseudomonadati</taxon>
        <taxon>Pseudomonadota</taxon>
        <taxon>Gammaproteobacteria</taxon>
        <taxon>SAR86 cluster</taxon>
    </lineage>
</organism>
<keyword evidence="5" id="KW-0574">Periplasm</keyword>
<feature type="domain" description="DSBA-like thioredoxin" evidence="7">
    <location>
        <begin position="67"/>
        <end position="181"/>
    </location>
</feature>
<evidence type="ECO:0000256" key="5">
    <source>
        <dbReference type="PIRNR" id="PIRNR001488"/>
    </source>
</evidence>
<dbReference type="SUPFAM" id="SSF52833">
    <property type="entry name" value="Thioredoxin-like"/>
    <property type="match status" value="1"/>
</dbReference>
<gene>
    <name evidence="8" type="ORF">NT02SARS_1671</name>
</gene>
<dbReference type="HOGENOM" id="CLU_088255_1_0_6"/>
<dbReference type="PIRSF" id="PIRSF001488">
    <property type="entry name" value="Tdi_protein"/>
    <property type="match status" value="1"/>
</dbReference>
<comment type="subcellular location">
    <subcellularLocation>
        <location evidence="5">Periplasm</location>
    </subcellularLocation>
</comment>
<accession>J4V6M3</accession>
<keyword evidence="4" id="KW-0676">Redox-active center</keyword>
<dbReference type="EMBL" id="JH611163">
    <property type="protein sequence ID" value="EJP74052.1"/>
    <property type="molecule type" value="Genomic_DNA"/>
</dbReference>